<evidence type="ECO:0000313" key="4">
    <source>
        <dbReference type="RefSeq" id="XP_050556167.1"/>
    </source>
</evidence>
<keyword evidence="2" id="KW-1185">Reference proteome</keyword>
<feature type="chain" id="PRO_5044700542" evidence="1">
    <location>
        <begin position="18"/>
        <end position="133"/>
    </location>
</feature>
<dbReference type="RefSeq" id="XP_050556167.1">
    <property type="nucleotide sequence ID" value="XM_050700210.1"/>
</dbReference>
<evidence type="ECO:0000313" key="5">
    <source>
        <dbReference type="RefSeq" id="XP_050556168.1"/>
    </source>
</evidence>
<evidence type="ECO:0000313" key="3">
    <source>
        <dbReference type="RefSeq" id="XP_035453232.2"/>
    </source>
</evidence>
<feature type="signal peptide" evidence="1">
    <location>
        <begin position="1"/>
        <end position="17"/>
    </location>
</feature>
<organism evidence="2 3">
    <name type="scientific">Spodoptera frugiperda</name>
    <name type="common">Fall armyworm</name>
    <dbReference type="NCBI Taxonomy" id="7108"/>
    <lineage>
        <taxon>Eukaryota</taxon>
        <taxon>Metazoa</taxon>
        <taxon>Ecdysozoa</taxon>
        <taxon>Arthropoda</taxon>
        <taxon>Hexapoda</taxon>
        <taxon>Insecta</taxon>
        <taxon>Pterygota</taxon>
        <taxon>Neoptera</taxon>
        <taxon>Endopterygota</taxon>
        <taxon>Lepidoptera</taxon>
        <taxon>Glossata</taxon>
        <taxon>Ditrysia</taxon>
        <taxon>Noctuoidea</taxon>
        <taxon>Noctuidae</taxon>
        <taxon>Amphipyrinae</taxon>
        <taxon>Spodoptera</taxon>
    </lineage>
</organism>
<dbReference type="GeneID" id="118278216"/>
<dbReference type="RefSeq" id="XP_050556168.1">
    <property type="nucleotide sequence ID" value="XM_050700211.1"/>
</dbReference>
<dbReference type="Proteomes" id="UP000829999">
    <property type="component" value="Chromosome 18"/>
</dbReference>
<keyword evidence="1" id="KW-0732">Signal</keyword>
<gene>
    <name evidence="3 4 5" type="primary">LOC118278216</name>
</gene>
<accession>A0A9R0DHS7</accession>
<dbReference type="AlphaFoldDB" id="A0A9R0DHS7"/>
<reference evidence="3 4" key="1">
    <citation type="submission" date="2025-04" db="UniProtKB">
        <authorList>
            <consortium name="RefSeq"/>
        </authorList>
    </citation>
    <scope>IDENTIFICATION</scope>
    <source>
        <tissue evidence="3 4">Whole larval tissue</tissue>
    </source>
</reference>
<dbReference type="RefSeq" id="XP_035453232.2">
    <property type="nucleotide sequence ID" value="XM_035597339.2"/>
</dbReference>
<protein>
    <submittedName>
        <fullName evidence="3 4">Uncharacterized protein LOC118278216 isoform X1</fullName>
    </submittedName>
</protein>
<proteinExistence type="predicted"/>
<dbReference type="OrthoDB" id="7332508at2759"/>
<evidence type="ECO:0000256" key="1">
    <source>
        <dbReference type="SAM" id="SignalP"/>
    </source>
</evidence>
<evidence type="ECO:0000313" key="2">
    <source>
        <dbReference type="Proteomes" id="UP000829999"/>
    </source>
</evidence>
<name>A0A9R0DHS7_SPOFR</name>
<sequence>MNTFPIIFAFVFVVVSSKKSDDDDESESSSEEDYRPHYALYNCDKQKYCTKGGDKVCAIDYATNATVEFPDKCTFYGANCQGLGDYWIRKGFGDCRPTVNFTEIDEPPDLHAYATKSISLYYNRTFTKKPSAG</sequence>